<dbReference type="Gene3D" id="3.40.50.720">
    <property type="entry name" value="NAD(P)-binding Rossmann-like Domain"/>
    <property type="match status" value="1"/>
</dbReference>
<dbReference type="EMBL" id="FNFC01000007">
    <property type="protein sequence ID" value="SDJ70064.1"/>
    <property type="molecule type" value="Genomic_DNA"/>
</dbReference>
<protein>
    <submittedName>
        <fullName evidence="3">UDP-glucose 4-epimerase</fullName>
    </submittedName>
</protein>
<dbReference type="PANTHER" id="PTHR43725">
    <property type="entry name" value="UDP-GLUCOSE 4-EPIMERASE"/>
    <property type="match status" value="1"/>
</dbReference>
<sequence length="76" mass="8153">MRTVAQAVADTDVVFYEAALVSVGASVRDPIRSHTTNTTGTLNILEAAREHDTRVVFASSAAIYGHPMETPIDEAH</sequence>
<dbReference type="STRING" id="890420.SAMN05216226_107192"/>
<name>A0A1G8VVE8_9EURY</name>
<reference evidence="3 4" key="1">
    <citation type="submission" date="2016-10" db="EMBL/GenBank/DDBJ databases">
        <authorList>
            <person name="de Groot N.N."/>
        </authorList>
    </citation>
    <scope>NUCLEOTIDE SEQUENCE [LARGE SCALE GENOMIC DNA]</scope>
    <source>
        <strain evidence="3 4">IBRC-M10015</strain>
    </source>
</reference>
<dbReference type="SUPFAM" id="SSF51735">
    <property type="entry name" value="NAD(P)-binding Rossmann-fold domains"/>
    <property type="match status" value="1"/>
</dbReference>
<dbReference type="AlphaFoldDB" id="A0A1G8VVE8"/>
<evidence type="ECO:0000256" key="1">
    <source>
        <dbReference type="ARBA" id="ARBA00007637"/>
    </source>
</evidence>
<evidence type="ECO:0000313" key="3">
    <source>
        <dbReference type="EMBL" id="SDJ70064.1"/>
    </source>
</evidence>
<accession>A0A1G8VVE8</accession>
<dbReference type="InterPro" id="IPR016040">
    <property type="entry name" value="NAD(P)-bd_dom"/>
</dbReference>
<proteinExistence type="inferred from homology"/>
<evidence type="ECO:0000259" key="2">
    <source>
        <dbReference type="Pfam" id="PF16363"/>
    </source>
</evidence>
<organism evidence="3 4">
    <name type="scientific">Halovenus aranensis</name>
    <dbReference type="NCBI Taxonomy" id="890420"/>
    <lineage>
        <taxon>Archaea</taxon>
        <taxon>Methanobacteriati</taxon>
        <taxon>Methanobacteriota</taxon>
        <taxon>Stenosarchaea group</taxon>
        <taxon>Halobacteria</taxon>
        <taxon>Halobacteriales</taxon>
        <taxon>Haloarculaceae</taxon>
        <taxon>Halovenus</taxon>
    </lineage>
</organism>
<dbReference type="InterPro" id="IPR036291">
    <property type="entry name" value="NAD(P)-bd_dom_sf"/>
</dbReference>
<dbReference type="Proteomes" id="UP000198856">
    <property type="component" value="Unassembled WGS sequence"/>
</dbReference>
<comment type="similarity">
    <text evidence="1">Belongs to the NAD(P)-dependent epimerase/dehydratase family.</text>
</comment>
<keyword evidence="4" id="KW-1185">Reference proteome</keyword>
<dbReference type="Pfam" id="PF16363">
    <property type="entry name" value="GDP_Man_Dehyd"/>
    <property type="match status" value="1"/>
</dbReference>
<feature type="domain" description="NAD(P)-binding" evidence="2">
    <location>
        <begin position="10"/>
        <end position="75"/>
    </location>
</feature>
<gene>
    <name evidence="3" type="ORF">SAMN05216226_107192</name>
</gene>
<dbReference type="PANTHER" id="PTHR43725:SF53">
    <property type="entry name" value="UDP-ARABINOSE 4-EPIMERASE 1"/>
    <property type="match status" value="1"/>
</dbReference>
<evidence type="ECO:0000313" key="4">
    <source>
        <dbReference type="Proteomes" id="UP000198856"/>
    </source>
</evidence>